<dbReference type="Proteomes" id="UP001595829">
    <property type="component" value="Unassembled WGS sequence"/>
</dbReference>
<name>A0ABV9XP21_9ACTN</name>
<organism evidence="3 4">
    <name type="scientific">Streptomyces coeruleoprunus</name>
    <dbReference type="NCBI Taxonomy" id="285563"/>
    <lineage>
        <taxon>Bacteria</taxon>
        <taxon>Bacillati</taxon>
        <taxon>Actinomycetota</taxon>
        <taxon>Actinomycetes</taxon>
        <taxon>Kitasatosporales</taxon>
        <taxon>Streptomycetaceae</taxon>
        <taxon>Streptomyces</taxon>
    </lineage>
</organism>
<feature type="region of interest" description="Disordered" evidence="1">
    <location>
        <begin position="299"/>
        <end position="322"/>
    </location>
</feature>
<proteinExistence type="predicted"/>
<keyword evidence="2" id="KW-0472">Membrane</keyword>
<sequence length="470" mass="48431">MSETEPIDAGPRRRRSPLVVASVAAAVLLAGGGTYWAVAASDDGRDGSARTAASDARGTTPPVPGGTGPGIAPGEPDPNDGTYRVTGSLPDGPDKAYTYRHRGVVTAADVSRLAEALGVAGTPRKEGIEWRVGPEKDGTGPSLTVLAAAPGEWRYSAAGPVSDSCPKSKDCPGGYTRGKPVGEEAAKKAAAPVLKALGLGAAPVHAAELMDALRVVSADPVVGRLPTMAWSTDVRVAPDGQVVGASGRVLAPVRGAEYPVISAEQAVEELNSSVAVTRGGTGGCASPVPLDGGAIAQGEGSVGPGTGTDPGGPCDESPGATKPVKERVTIHSARFGLASYPERNQPALVPAWLFEGERDGRPYRFSYPAVPLDVLAPDPDQQSHLRLESYRASDRQLKVGFTGGVCSRYVVRVEEESATRVRLRLYDTPIEPGRVCILIAVPLTATVTLEQPLGDRAVVDAVTGKPVPRT</sequence>
<evidence type="ECO:0000256" key="1">
    <source>
        <dbReference type="SAM" id="MobiDB-lite"/>
    </source>
</evidence>
<gene>
    <name evidence="3" type="ORF">ACFPM3_32545</name>
</gene>
<evidence type="ECO:0000313" key="3">
    <source>
        <dbReference type="EMBL" id="MFC5026877.1"/>
    </source>
</evidence>
<comment type="caution">
    <text evidence="3">The sequence shown here is derived from an EMBL/GenBank/DDBJ whole genome shotgun (WGS) entry which is preliminary data.</text>
</comment>
<evidence type="ECO:0000256" key="2">
    <source>
        <dbReference type="SAM" id="Phobius"/>
    </source>
</evidence>
<feature type="region of interest" description="Disordered" evidence="1">
    <location>
        <begin position="40"/>
        <end position="81"/>
    </location>
</feature>
<dbReference type="EMBL" id="JBHSJD010000026">
    <property type="protein sequence ID" value="MFC5026877.1"/>
    <property type="molecule type" value="Genomic_DNA"/>
</dbReference>
<feature type="transmembrane region" description="Helical" evidence="2">
    <location>
        <begin position="18"/>
        <end position="38"/>
    </location>
</feature>
<keyword evidence="4" id="KW-1185">Reference proteome</keyword>
<accession>A0ABV9XP21</accession>
<protein>
    <recommendedName>
        <fullName evidence="5">Large membrane protein</fullName>
    </recommendedName>
</protein>
<reference evidence="4" key="1">
    <citation type="journal article" date="2019" name="Int. J. Syst. Evol. Microbiol.">
        <title>The Global Catalogue of Microorganisms (GCM) 10K type strain sequencing project: providing services to taxonomists for standard genome sequencing and annotation.</title>
        <authorList>
            <consortium name="The Broad Institute Genomics Platform"/>
            <consortium name="The Broad Institute Genome Sequencing Center for Infectious Disease"/>
            <person name="Wu L."/>
            <person name="Ma J."/>
        </authorList>
    </citation>
    <scope>NUCLEOTIDE SEQUENCE [LARGE SCALE GENOMIC DNA]</scope>
    <source>
        <strain evidence="4">CGMCC 4.1648</strain>
    </source>
</reference>
<dbReference type="RefSeq" id="WP_345692061.1">
    <property type="nucleotide sequence ID" value="NZ_BAABIT010000001.1"/>
</dbReference>
<keyword evidence="2" id="KW-1133">Transmembrane helix</keyword>
<evidence type="ECO:0008006" key="5">
    <source>
        <dbReference type="Google" id="ProtNLM"/>
    </source>
</evidence>
<evidence type="ECO:0000313" key="4">
    <source>
        <dbReference type="Proteomes" id="UP001595829"/>
    </source>
</evidence>
<feature type="compositionally biased region" description="Gly residues" evidence="1">
    <location>
        <begin position="300"/>
        <end position="310"/>
    </location>
</feature>
<keyword evidence="2" id="KW-0812">Transmembrane</keyword>